<evidence type="ECO:0000256" key="1">
    <source>
        <dbReference type="SAM" id="MobiDB-lite"/>
    </source>
</evidence>
<dbReference type="AlphaFoldDB" id="A0A152A319"/>
<feature type="compositionally biased region" description="Basic and acidic residues" evidence="1">
    <location>
        <begin position="52"/>
        <end position="61"/>
    </location>
</feature>
<dbReference type="OMA" id="MIHQSIR"/>
<feature type="compositionally biased region" description="Basic and acidic residues" evidence="1">
    <location>
        <begin position="69"/>
        <end position="115"/>
    </location>
</feature>
<proteinExistence type="predicted"/>
<dbReference type="InParanoid" id="A0A152A319"/>
<accession>A0A152A319</accession>
<reference evidence="2 3" key="1">
    <citation type="submission" date="2015-12" db="EMBL/GenBank/DDBJ databases">
        <title>Dictyostelia acquired genes for synthesis and detection of signals that induce cell-type specialization by lateral gene transfer from prokaryotes.</title>
        <authorList>
            <person name="Gloeckner G."/>
            <person name="Schaap P."/>
        </authorList>
    </citation>
    <scope>NUCLEOTIDE SEQUENCE [LARGE SCALE GENOMIC DNA]</scope>
    <source>
        <strain evidence="2 3">TK</strain>
    </source>
</reference>
<dbReference type="Proteomes" id="UP000076078">
    <property type="component" value="Unassembled WGS sequence"/>
</dbReference>
<feature type="compositionally biased region" description="Acidic residues" evidence="1">
    <location>
        <begin position="116"/>
        <end position="132"/>
    </location>
</feature>
<evidence type="ECO:0000313" key="2">
    <source>
        <dbReference type="EMBL" id="KYR00653.1"/>
    </source>
</evidence>
<gene>
    <name evidence="2" type="ORF">DLAC_02683</name>
</gene>
<feature type="region of interest" description="Disordered" evidence="1">
    <location>
        <begin position="52"/>
        <end position="164"/>
    </location>
</feature>
<keyword evidence="3" id="KW-1185">Reference proteome</keyword>
<sequence>MIRNCTLLISKSYFNRLYYSTNTISGNIIKRCSPLLFNSTTMTLSRMIKNADDVETNEEKSKKKPLTAEQKEKRKQESKEREQLKKETRQKMIEKTKLQKQKQDEKKLSKEKEKEDLNEDQDDMDLDDEEINYAESTGDNIQRKEKKAKVKPNKKIQKDKGFKR</sequence>
<organism evidence="2 3">
    <name type="scientific">Tieghemostelium lacteum</name>
    <name type="common">Slime mold</name>
    <name type="synonym">Dictyostelium lacteum</name>
    <dbReference type="NCBI Taxonomy" id="361077"/>
    <lineage>
        <taxon>Eukaryota</taxon>
        <taxon>Amoebozoa</taxon>
        <taxon>Evosea</taxon>
        <taxon>Eumycetozoa</taxon>
        <taxon>Dictyostelia</taxon>
        <taxon>Dictyosteliales</taxon>
        <taxon>Raperosteliaceae</taxon>
        <taxon>Tieghemostelium</taxon>
    </lineage>
</organism>
<name>A0A152A319_TIELA</name>
<dbReference type="EMBL" id="LODT01000013">
    <property type="protein sequence ID" value="KYR00653.1"/>
    <property type="molecule type" value="Genomic_DNA"/>
</dbReference>
<feature type="compositionally biased region" description="Basic residues" evidence="1">
    <location>
        <begin position="144"/>
        <end position="155"/>
    </location>
</feature>
<protein>
    <submittedName>
        <fullName evidence="2">Uncharacterized protein</fullName>
    </submittedName>
</protein>
<evidence type="ECO:0000313" key="3">
    <source>
        <dbReference type="Proteomes" id="UP000076078"/>
    </source>
</evidence>
<comment type="caution">
    <text evidence="2">The sequence shown here is derived from an EMBL/GenBank/DDBJ whole genome shotgun (WGS) entry which is preliminary data.</text>
</comment>